<accession>A0A7V4DDP7</accession>
<dbReference type="EMBL" id="DTFV01000019">
    <property type="protein sequence ID" value="HGI29877.1"/>
    <property type="molecule type" value="Genomic_DNA"/>
</dbReference>
<dbReference type="PANTHER" id="PTHR30290:SF65">
    <property type="entry name" value="MONOACYL PHOSPHATIDYLINOSITOL TETRAMANNOSIDE-BINDING PROTEIN LPQW-RELATED"/>
    <property type="match status" value="1"/>
</dbReference>
<dbReference type="SUPFAM" id="SSF53850">
    <property type="entry name" value="Periplasmic binding protein-like II"/>
    <property type="match status" value="1"/>
</dbReference>
<dbReference type="InterPro" id="IPR000914">
    <property type="entry name" value="SBP_5_dom"/>
</dbReference>
<evidence type="ECO:0000259" key="2">
    <source>
        <dbReference type="Pfam" id="PF00496"/>
    </source>
</evidence>
<keyword evidence="1" id="KW-0732">Signal</keyword>
<dbReference type="Gene3D" id="3.10.105.10">
    <property type="entry name" value="Dipeptide-binding Protein, Domain 3"/>
    <property type="match status" value="1"/>
</dbReference>
<feature type="domain" description="Solute-binding protein family 5" evidence="2">
    <location>
        <begin position="82"/>
        <end position="501"/>
    </location>
</feature>
<name>A0A7V4DDP7_9BACT</name>
<feature type="signal peptide" evidence="1">
    <location>
        <begin position="1"/>
        <end position="25"/>
    </location>
</feature>
<dbReference type="InterPro" id="IPR030678">
    <property type="entry name" value="Peptide/Ni-bd"/>
</dbReference>
<dbReference type="GO" id="GO:0015833">
    <property type="term" value="P:peptide transport"/>
    <property type="evidence" value="ECO:0007669"/>
    <property type="project" value="TreeGrafter"/>
</dbReference>
<dbReference type="PIRSF" id="PIRSF002741">
    <property type="entry name" value="MppA"/>
    <property type="match status" value="1"/>
</dbReference>
<dbReference type="AlphaFoldDB" id="A0A7V4DDP7"/>
<proteinExistence type="predicted"/>
<organism evidence="3">
    <name type="scientific">Candidatus Caldatribacterium californiense</name>
    <dbReference type="NCBI Taxonomy" id="1454726"/>
    <lineage>
        <taxon>Bacteria</taxon>
        <taxon>Pseudomonadati</taxon>
        <taxon>Atribacterota</taxon>
        <taxon>Atribacteria</taxon>
        <taxon>Atribacterales</taxon>
        <taxon>Candidatus Caldatribacteriaceae</taxon>
        <taxon>Candidatus Caldatribacterium</taxon>
    </lineage>
</organism>
<feature type="chain" id="PRO_5031159278" evidence="1">
    <location>
        <begin position="26"/>
        <end position="632"/>
    </location>
</feature>
<dbReference type="GO" id="GO:1904680">
    <property type="term" value="F:peptide transmembrane transporter activity"/>
    <property type="evidence" value="ECO:0007669"/>
    <property type="project" value="TreeGrafter"/>
</dbReference>
<dbReference type="Pfam" id="PF00496">
    <property type="entry name" value="SBP_bac_5"/>
    <property type="match status" value="1"/>
</dbReference>
<comment type="caution">
    <text evidence="3">The sequence shown here is derived from an EMBL/GenBank/DDBJ whole genome shotgun (WGS) entry which is preliminary data.</text>
</comment>
<dbReference type="CDD" id="cd08509">
    <property type="entry name" value="PBP2_TmCBP_oligosaccharides_like"/>
    <property type="match status" value="1"/>
</dbReference>
<dbReference type="InterPro" id="IPR039424">
    <property type="entry name" value="SBP_5"/>
</dbReference>
<gene>
    <name evidence="3" type="ORF">ENV30_00975</name>
</gene>
<dbReference type="GO" id="GO:0030288">
    <property type="term" value="C:outer membrane-bounded periplasmic space"/>
    <property type="evidence" value="ECO:0007669"/>
    <property type="project" value="UniProtKB-ARBA"/>
</dbReference>
<dbReference type="GO" id="GO:0043190">
    <property type="term" value="C:ATP-binding cassette (ABC) transporter complex"/>
    <property type="evidence" value="ECO:0007669"/>
    <property type="project" value="InterPro"/>
</dbReference>
<reference evidence="3" key="1">
    <citation type="journal article" date="2020" name="mSystems">
        <title>Genome- and Community-Level Interaction Insights into Carbon Utilization and Element Cycling Functions of Hydrothermarchaeota in Hydrothermal Sediment.</title>
        <authorList>
            <person name="Zhou Z."/>
            <person name="Liu Y."/>
            <person name="Xu W."/>
            <person name="Pan J."/>
            <person name="Luo Z.H."/>
            <person name="Li M."/>
        </authorList>
    </citation>
    <scope>NUCLEOTIDE SEQUENCE [LARGE SCALE GENOMIC DNA]</scope>
    <source>
        <strain evidence="3">SpSt-747</strain>
    </source>
</reference>
<dbReference type="PANTHER" id="PTHR30290">
    <property type="entry name" value="PERIPLASMIC BINDING COMPONENT OF ABC TRANSPORTER"/>
    <property type="match status" value="1"/>
</dbReference>
<dbReference type="FunFam" id="3.90.76.10:FF:000014">
    <property type="entry name" value="Extracellular solute-binding protein family 5"/>
    <property type="match status" value="1"/>
</dbReference>
<protein>
    <submittedName>
        <fullName evidence="3">ABC transporter substrate-binding protein</fullName>
    </submittedName>
</protein>
<evidence type="ECO:0000256" key="1">
    <source>
        <dbReference type="SAM" id="SignalP"/>
    </source>
</evidence>
<dbReference type="Gene3D" id="3.40.190.10">
    <property type="entry name" value="Periplasmic binding protein-like II"/>
    <property type="match status" value="1"/>
</dbReference>
<evidence type="ECO:0000313" key="3">
    <source>
        <dbReference type="EMBL" id="HGI29877.1"/>
    </source>
</evidence>
<sequence length="632" mass="72447">MLKRRKWFLGVLVVFVMFCGSLAFAQLPGGVPRNETLIVDQLTGRVGTPSNFNLWAGWRWQDRGLQQLVCEPLWTVDYATGEIIPGLAAEMPIYNEDFTKMTIKLRQGVSWSDGVPFTADDVVYTIDLHVKNSELLYHGPMAEFVDKVYKTDDFTVVVELKKPNSRFHTNFLDRWGCLRIMPKHVFEKVEDPIAFEFNPPVGCGPYKLKDYDPAGFWTLWERREDWEKTPTGMLYGEPKPKYVLFEAFETEEAKILAQLRHELDMAQYAPEGLRVVLEKSNTVRAWRKNWPWVVNIDPCITGIMFNNMVEPYNIKDVRWALVLAINIVDYMAIAFDYMAPVSPIHLPPVPAYVELFFKPMEEWLKNFELDIGDGQKFKPYDPDVPFKLAQAAKERGYPVPEDPEAIRAIFGIGWWKYAPEVAEKLLKKHGFTKGADGKWYLPNGNPWKITIVADTNPAHHHYRNAMAAAEQWRKFGIDATVNATEAFNTLVLMGQFEVATQWPAAEPWGVGVDLSRTFDVWSSSLLTPIGQAVTLGPGGAARWSDPRLDELLKKMETTNPFTEVEATRLLGLEALKIVVEEMPTIPTYGYCGAVAWDEYYWTNYPGAENPYSQPYQHWPNFKYMLPFLKAKH</sequence>